<dbReference type="VEuPathDB" id="FungiDB:PADG_11902"/>
<evidence type="ECO:0000313" key="1">
    <source>
        <dbReference type="EMBL" id="ODH40217.1"/>
    </source>
</evidence>
<name>A0A1D2JL09_PARBR</name>
<accession>A0A1D2JL09</accession>
<evidence type="ECO:0000313" key="2">
    <source>
        <dbReference type="Proteomes" id="UP000242814"/>
    </source>
</evidence>
<protein>
    <submittedName>
        <fullName evidence="1">Uncharacterized protein</fullName>
    </submittedName>
</protein>
<dbReference type="EMBL" id="LZYO01000043">
    <property type="protein sequence ID" value="ODH40217.1"/>
    <property type="molecule type" value="Genomic_DNA"/>
</dbReference>
<comment type="caution">
    <text evidence="1">The sequence shown here is derived from an EMBL/GenBank/DDBJ whole genome shotgun (WGS) entry which is preliminary data.</text>
</comment>
<sequence>MSQLSSAYYKTMPCALQEFCVDDEQAAHCTLTRQPQPRPISMRQSNVRRGTTFMIPSWFAA</sequence>
<dbReference type="OrthoDB" id="10379121at2759"/>
<proteinExistence type="predicted"/>
<organism evidence="1 2">
    <name type="scientific">Paracoccidioides brasiliensis</name>
    <dbReference type="NCBI Taxonomy" id="121759"/>
    <lineage>
        <taxon>Eukaryota</taxon>
        <taxon>Fungi</taxon>
        <taxon>Dikarya</taxon>
        <taxon>Ascomycota</taxon>
        <taxon>Pezizomycotina</taxon>
        <taxon>Eurotiomycetes</taxon>
        <taxon>Eurotiomycetidae</taxon>
        <taxon>Onygenales</taxon>
        <taxon>Ajellomycetaceae</taxon>
        <taxon>Paracoccidioides</taxon>
    </lineage>
</organism>
<reference evidence="1 2" key="1">
    <citation type="submission" date="2016-06" db="EMBL/GenBank/DDBJ databases">
        <authorList>
            <person name="Kjaerup R.B."/>
            <person name="Dalgaard T.S."/>
            <person name="Juul-Madsen H.R."/>
        </authorList>
    </citation>
    <scope>NUCLEOTIDE SEQUENCE [LARGE SCALE GENOMIC DNA]</scope>
    <source>
        <strain evidence="1 2">Pb300</strain>
    </source>
</reference>
<gene>
    <name evidence="1" type="ORF">ACO22_01670</name>
</gene>
<dbReference type="AlphaFoldDB" id="A0A1D2JL09"/>
<dbReference type="Proteomes" id="UP000242814">
    <property type="component" value="Unassembled WGS sequence"/>
</dbReference>